<protein>
    <submittedName>
        <fullName evidence="3">Uncharacterized protein</fullName>
    </submittedName>
</protein>
<feature type="chain" id="PRO_5025404725" evidence="2">
    <location>
        <begin position="22"/>
        <end position="279"/>
    </location>
</feature>
<gene>
    <name evidence="3" type="ORF">BDY21DRAFT_399031</name>
</gene>
<feature type="signal peptide" evidence="2">
    <location>
        <begin position="1"/>
        <end position="21"/>
    </location>
</feature>
<sequence length="279" mass="28073">MRASILALIATTTTTLTLASALNPSKPYKLSASISTRDLFARRDGYSPSSTFCGIGDTCGEACGTSYRECASRDAATLRCYNPSIGQKCCANRSGDACDDGFYCTEDGAGETWCCPDDMDLDACAAAYGVDALTSLSDSSSAPSSNTTSSRPTASPHHNTTTIHAATFATSTTSASTSSSPDILSLLILPPSSANSSRPLYLGTGTAPAALGTGTGTPVYPTASGFGFGIGNATRTYAGLEGLFTGAAAPAGGRGGEGDAVRRAVVGVMGLGAAAAWML</sequence>
<keyword evidence="4" id="KW-1185">Reference proteome</keyword>
<reference evidence="3" key="1">
    <citation type="journal article" date="2020" name="Stud. Mycol.">
        <title>101 Dothideomycetes genomes: a test case for predicting lifestyles and emergence of pathogens.</title>
        <authorList>
            <person name="Haridas S."/>
            <person name="Albert R."/>
            <person name="Binder M."/>
            <person name="Bloem J."/>
            <person name="Labutti K."/>
            <person name="Salamov A."/>
            <person name="Andreopoulos B."/>
            <person name="Baker S."/>
            <person name="Barry K."/>
            <person name="Bills G."/>
            <person name="Bluhm B."/>
            <person name="Cannon C."/>
            <person name="Castanera R."/>
            <person name="Culley D."/>
            <person name="Daum C."/>
            <person name="Ezra D."/>
            <person name="Gonzalez J."/>
            <person name="Henrissat B."/>
            <person name="Kuo A."/>
            <person name="Liang C."/>
            <person name="Lipzen A."/>
            <person name="Lutzoni F."/>
            <person name="Magnuson J."/>
            <person name="Mondo S."/>
            <person name="Nolan M."/>
            <person name="Ohm R."/>
            <person name="Pangilinan J."/>
            <person name="Park H.-J."/>
            <person name="Ramirez L."/>
            <person name="Alfaro M."/>
            <person name="Sun H."/>
            <person name="Tritt A."/>
            <person name="Yoshinaga Y."/>
            <person name="Zwiers L.-H."/>
            <person name="Turgeon B."/>
            <person name="Goodwin S."/>
            <person name="Spatafora J."/>
            <person name="Crous P."/>
            <person name="Grigoriev I."/>
        </authorList>
    </citation>
    <scope>NUCLEOTIDE SEQUENCE</scope>
    <source>
        <strain evidence="3">ATCC 16933</strain>
    </source>
</reference>
<dbReference type="AlphaFoldDB" id="A0A6A6NT20"/>
<proteinExistence type="predicted"/>
<accession>A0A6A6NT20</accession>
<evidence type="ECO:0000313" key="3">
    <source>
        <dbReference type="EMBL" id="KAF2454901.1"/>
    </source>
</evidence>
<keyword evidence="2" id="KW-0732">Signal</keyword>
<organism evidence="3 4">
    <name type="scientific">Lineolata rhizophorae</name>
    <dbReference type="NCBI Taxonomy" id="578093"/>
    <lineage>
        <taxon>Eukaryota</taxon>
        <taxon>Fungi</taxon>
        <taxon>Dikarya</taxon>
        <taxon>Ascomycota</taxon>
        <taxon>Pezizomycotina</taxon>
        <taxon>Dothideomycetes</taxon>
        <taxon>Dothideomycetes incertae sedis</taxon>
        <taxon>Lineolatales</taxon>
        <taxon>Lineolataceae</taxon>
        <taxon>Lineolata</taxon>
    </lineage>
</organism>
<feature type="region of interest" description="Disordered" evidence="1">
    <location>
        <begin position="136"/>
        <end position="159"/>
    </location>
</feature>
<evidence type="ECO:0000313" key="4">
    <source>
        <dbReference type="Proteomes" id="UP000799766"/>
    </source>
</evidence>
<name>A0A6A6NT20_9PEZI</name>
<dbReference type="OrthoDB" id="5409186at2759"/>
<evidence type="ECO:0000256" key="2">
    <source>
        <dbReference type="SAM" id="SignalP"/>
    </source>
</evidence>
<dbReference type="EMBL" id="MU001689">
    <property type="protein sequence ID" value="KAF2454901.1"/>
    <property type="molecule type" value="Genomic_DNA"/>
</dbReference>
<dbReference type="Proteomes" id="UP000799766">
    <property type="component" value="Unassembled WGS sequence"/>
</dbReference>
<evidence type="ECO:0000256" key="1">
    <source>
        <dbReference type="SAM" id="MobiDB-lite"/>
    </source>
</evidence>